<reference evidence="2 3" key="1">
    <citation type="submission" date="2020-03" db="EMBL/GenBank/DDBJ databases">
        <title>Genomic Encyclopedia of Type Strains, Phase IV (KMG-IV): sequencing the most valuable type-strain genomes for metagenomic binning, comparative biology and taxonomic classification.</title>
        <authorList>
            <person name="Goeker M."/>
        </authorList>
    </citation>
    <scope>NUCLEOTIDE SEQUENCE [LARGE SCALE GENOMIC DNA]</scope>
    <source>
        <strain evidence="2 3">DSM 5718</strain>
    </source>
</reference>
<feature type="transmembrane region" description="Helical" evidence="1">
    <location>
        <begin position="7"/>
        <end position="28"/>
    </location>
</feature>
<keyword evidence="1" id="KW-1133">Transmembrane helix</keyword>
<keyword evidence="1" id="KW-0812">Transmembrane</keyword>
<dbReference type="RefSeq" id="WP_166919123.1">
    <property type="nucleotide sequence ID" value="NZ_JAASRN010000002.1"/>
</dbReference>
<dbReference type="AlphaFoldDB" id="A0A846MR02"/>
<sequence length="75" mass="8563">MQETPNIGKWLMVVGGALFVLGLIWWAAGRYLSFGKLPGDLIIKRDNFTFYFPLASSLLLSLLLSLVFWLMSRLR</sequence>
<dbReference type="PANTHER" id="PTHR36443">
    <property type="entry name" value="BSR5223 PROTEIN"/>
    <property type="match status" value="1"/>
</dbReference>
<protein>
    <recommendedName>
        <fullName evidence="4">DUF2905 domain-containing protein</fullName>
    </recommendedName>
</protein>
<evidence type="ECO:0000313" key="3">
    <source>
        <dbReference type="Proteomes" id="UP000537126"/>
    </source>
</evidence>
<keyword evidence="1" id="KW-0472">Membrane</keyword>
<keyword evidence="3" id="KW-1185">Reference proteome</keyword>
<evidence type="ECO:0008006" key="4">
    <source>
        <dbReference type="Google" id="ProtNLM"/>
    </source>
</evidence>
<evidence type="ECO:0000313" key="2">
    <source>
        <dbReference type="EMBL" id="NIK73861.1"/>
    </source>
</evidence>
<proteinExistence type="predicted"/>
<comment type="caution">
    <text evidence="2">The sequence shown here is derived from an EMBL/GenBank/DDBJ whole genome shotgun (WGS) entry which is preliminary data.</text>
</comment>
<accession>A0A846MR02</accession>
<dbReference type="PANTHER" id="PTHR36443:SF1">
    <property type="entry name" value="BSR5223 PROTEIN"/>
    <property type="match status" value="1"/>
</dbReference>
<dbReference type="InterPro" id="IPR021320">
    <property type="entry name" value="DUF2905"/>
</dbReference>
<dbReference type="Pfam" id="PF11146">
    <property type="entry name" value="DUF2905"/>
    <property type="match status" value="1"/>
</dbReference>
<feature type="transmembrane region" description="Helical" evidence="1">
    <location>
        <begin position="48"/>
        <end position="71"/>
    </location>
</feature>
<dbReference type="EMBL" id="JAASRN010000002">
    <property type="protein sequence ID" value="NIK73861.1"/>
    <property type="molecule type" value="Genomic_DNA"/>
</dbReference>
<organism evidence="2 3">
    <name type="scientific">Thermonema lapsum</name>
    <dbReference type="NCBI Taxonomy" id="28195"/>
    <lineage>
        <taxon>Bacteria</taxon>
        <taxon>Pseudomonadati</taxon>
        <taxon>Bacteroidota</taxon>
        <taxon>Cytophagia</taxon>
        <taxon>Cytophagales</taxon>
        <taxon>Thermonemataceae</taxon>
        <taxon>Thermonema</taxon>
    </lineage>
</organism>
<gene>
    <name evidence="2" type="ORF">FHS56_001374</name>
</gene>
<evidence type="ECO:0000256" key="1">
    <source>
        <dbReference type="SAM" id="Phobius"/>
    </source>
</evidence>
<name>A0A846MR02_9BACT</name>
<dbReference type="Proteomes" id="UP000537126">
    <property type="component" value="Unassembled WGS sequence"/>
</dbReference>